<accession>A0ABQ1X281</accession>
<reference evidence="3" key="1">
    <citation type="journal article" date="2019" name="Int. J. Syst. Evol. Microbiol.">
        <title>The Global Catalogue of Microorganisms (GCM) 10K type strain sequencing project: providing services to taxonomists for standard genome sequencing and annotation.</title>
        <authorList>
            <consortium name="The Broad Institute Genomics Platform"/>
            <consortium name="The Broad Institute Genome Sequencing Center for Infectious Disease"/>
            <person name="Wu L."/>
            <person name="Ma J."/>
        </authorList>
    </citation>
    <scope>NUCLEOTIDE SEQUENCE [LARGE SCALE GENOMIC DNA]</scope>
    <source>
        <strain evidence="3">CGMCC 1.12990</strain>
    </source>
</reference>
<dbReference type="PROSITE" id="PS50206">
    <property type="entry name" value="RHODANESE_3"/>
    <property type="match status" value="1"/>
</dbReference>
<gene>
    <name evidence="2" type="ORF">GCM10011378_29810</name>
</gene>
<evidence type="ECO:0000313" key="2">
    <source>
        <dbReference type="EMBL" id="GGG51620.1"/>
    </source>
</evidence>
<protein>
    <recommendedName>
        <fullName evidence="1">Rhodanese domain-containing protein</fullName>
    </recommendedName>
</protein>
<keyword evidence="3" id="KW-1185">Reference proteome</keyword>
<dbReference type="PANTHER" id="PTHR45431:SF3">
    <property type="entry name" value="RHODANESE-LIKE DOMAIN-CONTAINING PROTEIN 15, CHLOROPLASTIC"/>
    <property type="match status" value="1"/>
</dbReference>
<dbReference type="SMART" id="SM00450">
    <property type="entry name" value="RHOD"/>
    <property type="match status" value="1"/>
</dbReference>
<feature type="domain" description="Rhodanese" evidence="1">
    <location>
        <begin position="12"/>
        <end position="100"/>
    </location>
</feature>
<evidence type="ECO:0000259" key="1">
    <source>
        <dbReference type="PROSITE" id="PS50206"/>
    </source>
</evidence>
<proteinExistence type="predicted"/>
<evidence type="ECO:0000313" key="3">
    <source>
        <dbReference type="Proteomes" id="UP000601361"/>
    </source>
</evidence>
<name>A0ABQ1X281_9BACT</name>
<dbReference type="PANTHER" id="PTHR45431">
    <property type="entry name" value="RHODANESE-LIKE DOMAIN-CONTAINING PROTEIN 15, CHLOROPLASTIC"/>
    <property type="match status" value="1"/>
</dbReference>
<dbReference type="InterPro" id="IPR052367">
    <property type="entry name" value="Thiosulfate_ST/Rhodanese-like"/>
</dbReference>
<dbReference type="Pfam" id="PF00581">
    <property type="entry name" value="Rhodanese"/>
    <property type="match status" value="1"/>
</dbReference>
<organism evidence="2 3">
    <name type="scientific">Hymenobacter glacieicola</name>
    <dbReference type="NCBI Taxonomy" id="1562124"/>
    <lineage>
        <taxon>Bacteria</taxon>
        <taxon>Pseudomonadati</taxon>
        <taxon>Bacteroidota</taxon>
        <taxon>Cytophagia</taxon>
        <taxon>Cytophagales</taxon>
        <taxon>Hymenobacteraceae</taxon>
        <taxon>Hymenobacter</taxon>
    </lineage>
</organism>
<sequence>MADLAEVKQALTQPGTVLLDVRTPAEFAAGHLSGAQNLDFRAPEFAQRMALLDPKKRYVLYCASGNRSGKAAVLMQEKGFLKVVNAGGFQALKEGGLPAQ</sequence>
<dbReference type="InterPro" id="IPR001763">
    <property type="entry name" value="Rhodanese-like_dom"/>
</dbReference>
<dbReference type="Proteomes" id="UP000601361">
    <property type="component" value="Unassembled WGS sequence"/>
</dbReference>
<dbReference type="EMBL" id="BMGS01000007">
    <property type="protein sequence ID" value="GGG51620.1"/>
    <property type="molecule type" value="Genomic_DNA"/>
</dbReference>
<dbReference type="InterPro" id="IPR036873">
    <property type="entry name" value="Rhodanese-like_dom_sf"/>
</dbReference>
<dbReference type="SUPFAM" id="SSF52821">
    <property type="entry name" value="Rhodanese/Cell cycle control phosphatase"/>
    <property type="match status" value="1"/>
</dbReference>
<dbReference type="Gene3D" id="3.40.250.10">
    <property type="entry name" value="Rhodanese-like domain"/>
    <property type="match status" value="1"/>
</dbReference>
<comment type="caution">
    <text evidence="2">The sequence shown here is derived from an EMBL/GenBank/DDBJ whole genome shotgun (WGS) entry which is preliminary data.</text>
</comment>
<dbReference type="CDD" id="cd00158">
    <property type="entry name" value="RHOD"/>
    <property type="match status" value="1"/>
</dbReference>